<evidence type="ECO:0000313" key="4">
    <source>
        <dbReference type="Proteomes" id="UP000308652"/>
    </source>
</evidence>
<dbReference type="Proteomes" id="UP000308652">
    <property type="component" value="Unassembled WGS sequence"/>
</dbReference>
<feature type="region of interest" description="Disordered" evidence="1">
    <location>
        <begin position="313"/>
        <end position="361"/>
    </location>
</feature>
<feature type="compositionally biased region" description="Polar residues" evidence="1">
    <location>
        <begin position="1"/>
        <end position="13"/>
    </location>
</feature>
<name>A0A5C3M8V9_9AGAR</name>
<feature type="compositionally biased region" description="Low complexity" evidence="1">
    <location>
        <begin position="315"/>
        <end position="327"/>
    </location>
</feature>
<dbReference type="Pfam" id="PF15460">
    <property type="entry name" value="SAS4"/>
    <property type="match status" value="1"/>
</dbReference>
<dbReference type="OrthoDB" id="2555515at2759"/>
<evidence type="ECO:0000313" key="3">
    <source>
        <dbReference type="EMBL" id="TFK41859.1"/>
    </source>
</evidence>
<feature type="region of interest" description="Disordered" evidence="1">
    <location>
        <begin position="636"/>
        <end position="743"/>
    </location>
</feature>
<dbReference type="InterPro" id="IPR029332">
    <property type="entry name" value="PEHE_dom"/>
</dbReference>
<sequence>MDASSSKYPSTSSRQKRVLPSRLRRGGPGVGSCDADLMILETQRRQMENEPLIPSATPFLLTTNAGLASDSCDNSELGINTFANERYFDRPEVLKAYREQLTIQTPEFTCLSEAKVGGRLRHRAGAEELVAADTSDAAYEKRHRKYETFEKRQRLREKEKLKHEQYKLKERIEQLKAMDGAAFLALPASSFSPIPGQSIGDAEDETLSTLPGAHINGAAAYNEGERRRQEMLDIAMMLEERYRILLPPDRTRKPAVPNNEVDSAEPETPVASSTPGARPGKADEEIEVDEVPFAESAAQETARFKIKLKVPPRPISSATSISSASKVASKKKATSSVPSSAKQANINRRKRNTNGVSTPISSLVPVEGRTVPRLISTTLSPSSSKVNAADTEVSNGYPRSQSPAILSPLSTRTPSPVPHTPTADRVNIETVSPSVPVNAQQEPLSPEIPIARPSVERPHTQDELHEVTTTAEPHDNGEGLIAEVDELHAEEVPPEEGVLPAVSVHPEDALPAVTEHSKGEEFESISVARPRKRAKRTIVPPAFSQAGSATGNERASVASHAVRKKGRQVVAYTSESGETKTTDIPLMILGIRNVGRQPRGITAFGVELPKELTHELDFDLPSWILSYQEAERRAMDVGSTHSVSSPPPKDVEMDNGGGSGEEVVGEDTAAQPEGTTVDAEDMEMGPDSPKTEDEMEAEPTDAGAPKKAETEDREAKAGDIEAETGVVQTTAESTFVTGDATPTGTETIANAKAALKAAPTIPDSGALDSDPLTEEGT</sequence>
<keyword evidence="4" id="KW-1185">Reference proteome</keyword>
<feature type="region of interest" description="Disordered" evidence="1">
    <location>
        <begin position="1"/>
        <end position="30"/>
    </location>
</feature>
<feature type="domain" description="PEHE" evidence="2">
    <location>
        <begin position="103"/>
        <end position="244"/>
    </location>
</feature>
<feature type="region of interest" description="Disordered" evidence="1">
    <location>
        <begin position="380"/>
        <end position="424"/>
    </location>
</feature>
<feature type="compositionally biased region" description="Polar residues" evidence="1">
    <location>
        <begin position="726"/>
        <end position="743"/>
    </location>
</feature>
<accession>A0A5C3M8V9</accession>
<feature type="compositionally biased region" description="Polar residues" evidence="1">
    <location>
        <begin position="380"/>
        <end position="414"/>
    </location>
</feature>
<feature type="compositionally biased region" description="Basic and acidic residues" evidence="1">
    <location>
        <begin position="704"/>
        <end position="719"/>
    </location>
</feature>
<dbReference type="InterPro" id="IPR029184">
    <property type="entry name" value="Sas4_dom"/>
</dbReference>
<dbReference type="AlphaFoldDB" id="A0A5C3M8V9"/>
<protein>
    <recommendedName>
        <fullName evidence="2">PEHE domain-containing protein</fullName>
    </recommendedName>
</protein>
<reference evidence="3 4" key="1">
    <citation type="journal article" date="2019" name="Nat. Ecol. Evol.">
        <title>Megaphylogeny resolves global patterns of mushroom evolution.</title>
        <authorList>
            <person name="Varga T."/>
            <person name="Krizsan K."/>
            <person name="Foldi C."/>
            <person name="Dima B."/>
            <person name="Sanchez-Garcia M."/>
            <person name="Sanchez-Ramirez S."/>
            <person name="Szollosi G.J."/>
            <person name="Szarkandi J.G."/>
            <person name="Papp V."/>
            <person name="Albert L."/>
            <person name="Andreopoulos W."/>
            <person name="Angelini C."/>
            <person name="Antonin V."/>
            <person name="Barry K.W."/>
            <person name="Bougher N.L."/>
            <person name="Buchanan P."/>
            <person name="Buyck B."/>
            <person name="Bense V."/>
            <person name="Catcheside P."/>
            <person name="Chovatia M."/>
            <person name="Cooper J."/>
            <person name="Damon W."/>
            <person name="Desjardin D."/>
            <person name="Finy P."/>
            <person name="Geml J."/>
            <person name="Haridas S."/>
            <person name="Hughes K."/>
            <person name="Justo A."/>
            <person name="Karasinski D."/>
            <person name="Kautmanova I."/>
            <person name="Kiss B."/>
            <person name="Kocsube S."/>
            <person name="Kotiranta H."/>
            <person name="LaButti K.M."/>
            <person name="Lechner B.E."/>
            <person name="Liimatainen K."/>
            <person name="Lipzen A."/>
            <person name="Lukacs Z."/>
            <person name="Mihaltcheva S."/>
            <person name="Morgado L.N."/>
            <person name="Niskanen T."/>
            <person name="Noordeloos M.E."/>
            <person name="Ohm R.A."/>
            <person name="Ortiz-Santana B."/>
            <person name="Ovrebo C."/>
            <person name="Racz N."/>
            <person name="Riley R."/>
            <person name="Savchenko A."/>
            <person name="Shiryaev A."/>
            <person name="Soop K."/>
            <person name="Spirin V."/>
            <person name="Szebenyi C."/>
            <person name="Tomsovsky M."/>
            <person name="Tulloss R.E."/>
            <person name="Uehling J."/>
            <person name="Grigoriev I.V."/>
            <person name="Vagvolgyi C."/>
            <person name="Papp T."/>
            <person name="Martin F.M."/>
            <person name="Miettinen O."/>
            <person name="Hibbett D.S."/>
            <person name="Nagy L.G."/>
        </authorList>
    </citation>
    <scope>NUCLEOTIDE SEQUENCE [LARGE SCALE GENOMIC DNA]</scope>
    <source>
        <strain evidence="3 4">CBS 166.37</strain>
    </source>
</reference>
<evidence type="ECO:0000259" key="2">
    <source>
        <dbReference type="SMART" id="SM01300"/>
    </source>
</evidence>
<dbReference type="GO" id="GO:0000123">
    <property type="term" value="C:histone acetyltransferase complex"/>
    <property type="evidence" value="ECO:0007669"/>
    <property type="project" value="UniProtKB-ARBA"/>
</dbReference>
<feature type="compositionally biased region" description="Basic residues" evidence="1">
    <location>
        <begin position="14"/>
        <end position="25"/>
    </location>
</feature>
<evidence type="ECO:0000256" key="1">
    <source>
        <dbReference type="SAM" id="MobiDB-lite"/>
    </source>
</evidence>
<feature type="region of interest" description="Disordered" evidence="1">
    <location>
        <begin position="249"/>
        <end position="283"/>
    </location>
</feature>
<dbReference type="SMART" id="SM01300">
    <property type="entry name" value="PEHE"/>
    <property type="match status" value="1"/>
</dbReference>
<dbReference type="EMBL" id="ML213593">
    <property type="protein sequence ID" value="TFK41859.1"/>
    <property type="molecule type" value="Genomic_DNA"/>
</dbReference>
<gene>
    <name evidence="3" type="ORF">BDQ12DRAFT_343853</name>
</gene>
<organism evidence="3 4">
    <name type="scientific">Crucibulum laeve</name>
    <dbReference type="NCBI Taxonomy" id="68775"/>
    <lineage>
        <taxon>Eukaryota</taxon>
        <taxon>Fungi</taxon>
        <taxon>Dikarya</taxon>
        <taxon>Basidiomycota</taxon>
        <taxon>Agaricomycotina</taxon>
        <taxon>Agaricomycetes</taxon>
        <taxon>Agaricomycetidae</taxon>
        <taxon>Agaricales</taxon>
        <taxon>Agaricineae</taxon>
        <taxon>Nidulariaceae</taxon>
        <taxon>Crucibulum</taxon>
    </lineage>
</organism>
<feature type="region of interest" description="Disordered" evidence="1">
    <location>
        <begin position="757"/>
        <end position="777"/>
    </location>
</feature>
<dbReference type="STRING" id="68775.A0A5C3M8V9"/>
<proteinExistence type="predicted"/>